<name>A0A1J4KER8_9EUKA</name>
<sequence length="147" mass="17290">MRNKLYIIHVAPLCTIYELMNIILLCEGRNKMRILENASTIIRYINLNIQDTLQIANSYYSMSLYKYLVNLIQAQLTSRLLYTDSSDNWNYSIFICPKFITPPFDPLFIGRLLQFTSEITRDIVLSLIKNNKIAQTHQHSIMEEFEC</sequence>
<dbReference type="VEuPathDB" id="TrichDB:TRFO_21666"/>
<dbReference type="RefSeq" id="XP_068362568.1">
    <property type="nucleotide sequence ID" value="XM_068502119.1"/>
</dbReference>
<keyword evidence="1" id="KW-1133">Transmembrane helix</keyword>
<proteinExistence type="predicted"/>
<comment type="caution">
    <text evidence="2">The sequence shown here is derived from an EMBL/GenBank/DDBJ whole genome shotgun (WGS) entry which is preliminary data.</text>
</comment>
<dbReference type="AlphaFoldDB" id="A0A1J4KER8"/>
<evidence type="ECO:0000313" key="2">
    <source>
        <dbReference type="EMBL" id="OHT09432.1"/>
    </source>
</evidence>
<accession>A0A1J4KER8</accession>
<dbReference type="GeneID" id="94836823"/>
<keyword evidence="3" id="KW-1185">Reference proteome</keyword>
<protein>
    <submittedName>
        <fullName evidence="2">Uncharacterized protein</fullName>
    </submittedName>
</protein>
<gene>
    <name evidence="2" type="ORF">TRFO_21666</name>
</gene>
<organism evidence="2 3">
    <name type="scientific">Tritrichomonas foetus</name>
    <dbReference type="NCBI Taxonomy" id="1144522"/>
    <lineage>
        <taxon>Eukaryota</taxon>
        <taxon>Metamonada</taxon>
        <taxon>Parabasalia</taxon>
        <taxon>Tritrichomonadida</taxon>
        <taxon>Tritrichomonadidae</taxon>
        <taxon>Tritrichomonas</taxon>
    </lineage>
</organism>
<dbReference type="Proteomes" id="UP000179807">
    <property type="component" value="Unassembled WGS sequence"/>
</dbReference>
<evidence type="ECO:0000256" key="1">
    <source>
        <dbReference type="SAM" id="Phobius"/>
    </source>
</evidence>
<feature type="transmembrane region" description="Helical" evidence="1">
    <location>
        <begin position="6"/>
        <end position="26"/>
    </location>
</feature>
<evidence type="ECO:0000313" key="3">
    <source>
        <dbReference type="Proteomes" id="UP000179807"/>
    </source>
</evidence>
<reference evidence="2" key="1">
    <citation type="submission" date="2016-10" db="EMBL/GenBank/DDBJ databases">
        <authorList>
            <person name="Benchimol M."/>
            <person name="Almeida L.G."/>
            <person name="Vasconcelos A.T."/>
            <person name="Perreira-Neves A."/>
            <person name="Rosa I.A."/>
            <person name="Tasca T."/>
            <person name="Bogo M.R."/>
            <person name="de Souza W."/>
        </authorList>
    </citation>
    <scope>NUCLEOTIDE SEQUENCE [LARGE SCALE GENOMIC DNA]</scope>
    <source>
        <strain evidence="2">K</strain>
    </source>
</reference>
<keyword evidence="1" id="KW-0472">Membrane</keyword>
<keyword evidence="1" id="KW-0812">Transmembrane</keyword>
<dbReference type="EMBL" id="MLAK01000639">
    <property type="protein sequence ID" value="OHT09432.1"/>
    <property type="molecule type" value="Genomic_DNA"/>
</dbReference>